<reference evidence="3" key="1">
    <citation type="submission" date="2022-11" db="UniProtKB">
        <authorList>
            <consortium name="WormBaseParasite"/>
        </authorList>
    </citation>
    <scope>IDENTIFICATION</scope>
</reference>
<protein>
    <submittedName>
        <fullName evidence="3">Uncharacterized protein</fullName>
    </submittedName>
</protein>
<evidence type="ECO:0000313" key="2">
    <source>
        <dbReference type="Proteomes" id="UP000887565"/>
    </source>
</evidence>
<name>A0A915IDJ3_ROMCU</name>
<accession>A0A915IDJ3</accession>
<evidence type="ECO:0000256" key="1">
    <source>
        <dbReference type="SAM" id="SignalP"/>
    </source>
</evidence>
<evidence type="ECO:0000313" key="3">
    <source>
        <dbReference type="WBParaSite" id="nRc.2.0.1.t12255-RA"/>
    </source>
</evidence>
<dbReference type="AlphaFoldDB" id="A0A915IDJ3"/>
<feature type="signal peptide" evidence="1">
    <location>
        <begin position="1"/>
        <end position="24"/>
    </location>
</feature>
<sequence>MFALPRYFFLPLFGILFARQGNDGEVIRYLRNSTEINEYIKEMVENEKLTSSTFVIYDLKCYFTRQLYSFSYWDAGMHGWLTCPGINKEIKYDCVEGMHVEASFCRPMHRLALYLLHTGRMSQKEFDEVYKESLFHMHCTI</sequence>
<keyword evidence="1" id="KW-0732">Signal</keyword>
<keyword evidence="2" id="KW-1185">Reference proteome</keyword>
<dbReference type="Proteomes" id="UP000887565">
    <property type="component" value="Unplaced"/>
</dbReference>
<feature type="chain" id="PRO_5037033992" evidence="1">
    <location>
        <begin position="25"/>
        <end position="141"/>
    </location>
</feature>
<dbReference type="WBParaSite" id="nRc.2.0.1.t12255-RA">
    <property type="protein sequence ID" value="nRc.2.0.1.t12255-RA"/>
    <property type="gene ID" value="nRc.2.0.1.g12255"/>
</dbReference>
<proteinExistence type="predicted"/>
<organism evidence="2 3">
    <name type="scientific">Romanomermis culicivorax</name>
    <name type="common">Nematode worm</name>
    <dbReference type="NCBI Taxonomy" id="13658"/>
    <lineage>
        <taxon>Eukaryota</taxon>
        <taxon>Metazoa</taxon>
        <taxon>Ecdysozoa</taxon>
        <taxon>Nematoda</taxon>
        <taxon>Enoplea</taxon>
        <taxon>Dorylaimia</taxon>
        <taxon>Mermithida</taxon>
        <taxon>Mermithoidea</taxon>
        <taxon>Mermithidae</taxon>
        <taxon>Romanomermis</taxon>
    </lineage>
</organism>